<name>A0ACC1I9G4_9FUNG</name>
<accession>A0ACC1I9G4</accession>
<sequence length="621" mass="70283">MVLAFQQELEKVSSFLHLKSSELEYGIRTSETVLQEISMLDDGEQLVGLSQTEEALGAAMGQLLALARFRRSNFNGFWRQLSRLQAHCHWHYSDVLERLSSSSLFGEALLDTQQLFRVSQLYAQTQGAFINGAAGIGPLPVFPGLNHWRGWVDPAVSAKVCMILRTKLSVASSPEIKMQDAGHNSDNAIHVRSQQGMGQEQEQEQEQEQDQRQLVQLMLQSPPQTHAPSTNNSVSPSGSFCSVRSARAGSESCVLTVYLDGAAMPKYHAGMPAEAPSRDSLSLWWHADKEHRPEFESTVHMCHDVHRGPWFAAAHEKLQVDLEPRYVLPFLHSELNLSKLPLMAPKYYQYNPESSSDDEAEYAVQRREQLQRVQKMQKHIILEDLKPTLMVSEQRTEYWDLEDPHIRIVLRTNVRLAHSDAGTSMQWLEKTLDAANTSAHTDIFGENVPFDIIEVHMDSSTAQQMPDWLAHLFFDSSLVHPVLDFDTYVHGIATLCADRTDYLPYWMVDYCCKAYVCRMSAQPLHPMQTHHTEIEYLLDIESQYPTETTLLIPSLAPPTARCQGCTGSPLRYYLTVALLSATVFSVALSIWPYHSQIVVILEELADLIAQWVSRLLNTTIF</sequence>
<proteinExistence type="predicted"/>
<organism evidence="1 2">
    <name type="scientific">Kickxella alabastrina</name>
    <dbReference type="NCBI Taxonomy" id="61397"/>
    <lineage>
        <taxon>Eukaryota</taxon>
        <taxon>Fungi</taxon>
        <taxon>Fungi incertae sedis</taxon>
        <taxon>Zoopagomycota</taxon>
        <taxon>Kickxellomycotina</taxon>
        <taxon>Kickxellomycetes</taxon>
        <taxon>Kickxellales</taxon>
        <taxon>Kickxellaceae</taxon>
        <taxon>Kickxella</taxon>
    </lineage>
</organism>
<protein>
    <submittedName>
        <fullName evidence="1">Vacuolar transporter chaperone</fullName>
    </submittedName>
</protein>
<gene>
    <name evidence="1" type="primary">VTC4_2</name>
    <name evidence="1" type="ORF">LPJ66_007460</name>
</gene>
<comment type="caution">
    <text evidence="1">The sequence shown here is derived from an EMBL/GenBank/DDBJ whole genome shotgun (WGS) entry which is preliminary data.</text>
</comment>
<dbReference type="EMBL" id="JANBPG010001336">
    <property type="protein sequence ID" value="KAJ1890464.1"/>
    <property type="molecule type" value="Genomic_DNA"/>
</dbReference>
<dbReference type="Proteomes" id="UP001150581">
    <property type="component" value="Unassembled WGS sequence"/>
</dbReference>
<keyword evidence="2" id="KW-1185">Reference proteome</keyword>
<evidence type="ECO:0000313" key="2">
    <source>
        <dbReference type="Proteomes" id="UP001150581"/>
    </source>
</evidence>
<reference evidence="1" key="1">
    <citation type="submission" date="2022-07" db="EMBL/GenBank/DDBJ databases">
        <title>Phylogenomic reconstructions and comparative analyses of Kickxellomycotina fungi.</title>
        <authorList>
            <person name="Reynolds N.K."/>
            <person name="Stajich J.E."/>
            <person name="Barry K."/>
            <person name="Grigoriev I.V."/>
            <person name="Crous P."/>
            <person name="Smith M.E."/>
        </authorList>
    </citation>
    <scope>NUCLEOTIDE SEQUENCE</scope>
    <source>
        <strain evidence="1">Benny 63K</strain>
    </source>
</reference>
<evidence type="ECO:0000313" key="1">
    <source>
        <dbReference type="EMBL" id="KAJ1890464.1"/>
    </source>
</evidence>